<dbReference type="Proteomes" id="UP000078437">
    <property type="component" value="Chromosome"/>
</dbReference>
<dbReference type="EMBL" id="CP013979">
    <property type="protein sequence ID" value="ANJ27981.1"/>
    <property type="molecule type" value="Genomic_DNA"/>
</dbReference>
<reference evidence="3" key="2">
    <citation type="submission" date="2016-01" db="EMBL/GenBank/DDBJ databases">
        <title>Complete genome sequence of Agromyces aureus AR33T and comparison with related organisms.</title>
        <authorList>
            <person name="Corretto E."/>
            <person name="Antonielli L."/>
            <person name="Sessitsch A."/>
            <person name="Brader G."/>
        </authorList>
    </citation>
    <scope>NUCLEOTIDE SEQUENCE [LARGE SCALE GENOMIC DNA]</scope>
    <source>
        <strain evidence="3">AR33</strain>
    </source>
</reference>
<accession>A0A191WI94</accession>
<evidence type="ECO:0008006" key="4">
    <source>
        <dbReference type="Google" id="ProtNLM"/>
    </source>
</evidence>
<dbReference type="InterPro" id="IPR021857">
    <property type="entry name" value="DUF3467"/>
</dbReference>
<protein>
    <recommendedName>
        <fullName evidence="4">DUF3467 domain-containing protein</fullName>
    </recommendedName>
</protein>
<dbReference type="OrthoDB" id="5189198at2"/>
<reference evidence="2 3" key="1">
    <citation type="journal article" date="2016" name="Int. J. Syst. Evol. Microbiol.">
        <title>Agromyces aureus sp. nov., isolated from the rhizosphere of Salix caprea L. grown in a heavy-metal-contaminated soil.</title>
        <authorList>
            <person name="Corretto E."/>
            <person name="Antonielli L."/>
            <person name="Sessitsch A."/>
            <person name="Compant S."/>
            <person name="Gorfer M."/>
            <person name="Kuffner M."/>
            <person name="Brader G."/>
        </authorList>
    </citation>
    <scope>NUCLEOTIDE SEQUENCE [LARGE SCALE GENOMIC DNA]</scope>
    <source>
        <strain evidence="2 3">AR33</strain>
    </source>
</reference>
<dbReference type="Pfam" id="PF11950">
    <property type="entry name" value="DUF3467"/>
    <property type="match status" value="1"/>
</dbReference>
<gene>
    <name evidence="2" type="ORF">ATC03_15960</name>
</gene>
<name>A0A191WI94_9MICO</name>
<dbReference type="RefSeq" id="WP_067879220.1">
    <property type="nucleotide sequence ID" value="NZ_CP013979.1"/>
</dbReference>
<evidence type="ECO:0000256" key="1">
    <source>
        <dbReference type="SAM" id="MobiDB-lite"/>
    </source>
</evidence>
<dbReference type="AlphaFoldDB" id="A0A191WI94"/>
<organism evidence="2 3">
    <name type="scientific">Agromyces aureus</name>
    <dbReference type="NCBI Taxonomy" id="453304"/>
    <lineage>
        <taxon>Bacteria</taxon>
        <taxon>Bacillati</taxon>
        <taxon>Actinomycetota</taxon>
        <taxon>Actinomycetes</taxon>
        <taxon>Micrococcales</taxon>
        <taxon>Microbacteriaceae</taxon>
        <taxon>Agromyces</taxon>
    </lineage>
</organism>
<sequence length="111" mass="12407">MSDDHLPRRFQIDLPADRAQGVFADFARVWHTPNVFVIDYVALTQPPSTVEDADGSRAVAVPGQVVSRIRIPPEQVFELAKALTQQLEAWEQETGRKPPERPLFGHGHPGE</sequence>
<keyword evidence="3" id="KW-1185">Reference proteome</keyword>
<feature type="region of interest" description="Disordered" evidence="1">
    <location>
        <begin position="89"/>
        <end position="111"/>
    </location>
</feature>
<dbReference type="STRING" id="453304.ATC03_15960"/>
<evidence type="ECO:0000313" key="3">
    <source>
        <dbReference type="Proteomes" id="UP000078437"/>
    </source>
</evidence>
<evidence type="ECO:0000313" key="2">
    <source>
        <dbReference type="EMBL" id="ANJ27981.1"/>
    </source>
</evidence>
<dbReference type="KEGG" id="agy:ATC03_15960"/>
<proteinExistence type="predicted"/>